<keyword evidence="2" id="KW-0812">Transmembrane</keyword>
<dbReference type="CDD" id="cd09107">
    <property type="entry name" value="PLDc_vPLD3_4_5_like_2"/>
    <property type="match status" value="1"/>
</dbReference>
<feature type="transmembrane region" description="Helical" evidence="2">
    <location>
        <begin position="43"/>
        <end position="66"/>
    </location>
</feature>
<dbReference type="SUPFAM" id="SSF56024">
    <property type="entry name" value="Phospholipase D/nuclease"/>
    <property type="match status" value="2"/>
</dbReference>
<dbReference type="Gene3D" id="3.30.870.10">
    <property type="entry name" value="Endonuclease Chain A"/>
    <property type="match status" value="2"/>
</dbReference>
<dbReference type="InterPro" id="IPR032803">
    <property type="entry name" value="PLDc_3"/>
</dbReference>
<dbReference type="InterPro" id="IPR050874">
    <property type="entry name" value="Diverse_PLD-related"/>
</dbReference>
<dbReference type="Pfam" id="PF00614">
    <property type="entry name" value="PLDc"/>
    <property type="match status" value="1"/>
</dbReference>
<dbReference type="AlphaFoldDB" id="A0AAW2IH50"/>
<dbReference type="CDD" id="cd09106">
    <property type="entry name" value="PLDc_vPLD3_4_5_like_1"/>
    <property type="match status" value="1"/>
</dbReference>
<gene>
    <name evidence="4" type="ORF">PYX00_002277</name>
</gene>
<dbReference type="Pfam" id="PF13918">
    <property type="entry name" value="PLDc_3"/>
    <property type="match status" value="1"/>
</dbReference>
<evidence type="ECO:0000259" key="3">
    <source>
        <dbReference type="PROSITE" id="PS50035"/>
    </source>
</evidence>
<dbReference type="GO" id="GO:0003824">
    <property type="term" value="F:catalytic activity"/>
    <property type="evidence" value="ECO:0007669"/>
    <property type="project" value="InterPro"/>
</dbReference>
<keyword evidence="2" id="KW-0472">Membrane</keyword>
<comment type="similarity">
    <text evidence="1">Belongs to the phospholipase D family.</text>
</comment>
<proteinExistence type="inferred from homology"/>
<feature type="domain" description="PLD phosphodiesterase" evidence="3">
    <location>
        <begin position="417"/>
        <end position="443"/>
    </location>
</feature>
<comment type="caution">
    <text evidence="4">The sequence shown here is derived from an EMBL/GenBank/DDBJ whole genome shotgun (WGS) entry which is preliminary data.</text>
</comment>
<sequence length="485" mass="55786">MVSVTANTNTKKDVHLANQPRSNRPFASLYWQRQAEGQSKFHIGLFVSILLLTALASMVLFIPLMYNYNMLAFYTINNKDVPCGNSCRIEIVETIPEGLVYNETLNHLDTFNLWKNLIWNANSSIDIASFYWTMRENETYAHPSSKKGEEIYQALLNAGLRRNITIRIAQNEPTTFQKNPDTEYLAQIKAAEVRSLNFTKLVGAGVLHTKFWIIDKKHVYIGSANMDWRALTHVKELGVAIHDCPCIAADLGKVFDVYWALGESNEVPSKWPEKYSTRYNANNPLNVSFSDKTNLVYISSAPPSFSPKGRTHDIDALLRTIINAKQFIYISVMDYFPLNLYTHRYKFWPIIDNEIRRAVIERGVNVKILISHWRSTRPMIFKFMNSLRSLDRVNGKVRVETKKFKVLSTPDQDKIPFARVNHNKYMVTDNGVFIGTSNWSADYFTDTAGVSFVMTTNSTLDNTLREQLVEVFNRDWNSSYAQNIY</sequence>
<organism evidence="4">
    <name type="scientific">Menopon gallinae</name>
    <name type="common">poultry shaft louse</name>
    <dbReference type="NCBI Taxonomy" id="328185"/>
    <lineage>
        <taxon>Eukaryota</taxon>
        <taxon>Metazoa</taxon>
        <taxon>Ecdysozoa</taxon>
        <taxon>Arthropoda</taxon>
        <taxon>Hexapoda</taxon>
        <taxon>Insecta</taxon>
        <taxon>Pterygota</taxon>
        <taxon>Neoptera</taxon>
        <taxon>Paraneoptera</taxon>
        <taxon>Psocodea</taxon>
        <taxon>Troctomorpha</taxon>
        <taxon>Phthiraptera</taxon>
        <taxon>Amblycera</taxon>
        <taxon>Menoponidae</taxon>
        <taxon>Menopon</taxon>
    </lineage>
</organism>
<evidence type="ECO:0000256" key="1">
    <source>
        <dbReference type="ARBA" id="ARBA00008664"/>
    </source>
</evidence>
<dbReference type="InterPro" id="IPR001736">
    <property type="entry name" value="PLipase_D/transphosphatidylase"/>
</dbReference>
<name>A0AAW2IH50_9NEOP</name>
<evidence type="ECO:0000256" key="2">
    <source>
        <dbReference type="SAM" id="Phobius"/>
    </source>
</evidence>
<reference evidence="4" key="1">
    <citation type="journal article" date="2024" name="Gigascience">
        <title>Chromosome-level genome of the poultry shaft louse Menopon gallinae provides insight into the host-switching and adaptive evolution of parasitic lice.</title>
        <authorList>
            <person name="Xu Y."/>
            <person name="Ma L."/>
            <person name="Liu S."/>
            <person name="Liang Y."/>
            <person name="Liu Q."/>
            <person name="He Z."/>
            <person name="Tian L."/>
            <person name="Duan Y."/>
            <person name="Cai W."/>
            <person name="Li H."/>
            <person name="Song F."/>
        </authorList>
    </citation>
    <scope>NUCLEOTIDE SEQUENCE</scope>
    <source>
        <strain evidence="4">Cailab_2023a</strain>
    </source>
</reference>
<dbReference type="PANTHER" id="PTHR10185">
    <property type="entry name" value="PHOSPHOLIPASE D - RELATED"/>
    <property type="match status" value="1"/>
</dbReference>
<dbReference type="PANTHER" id="PTHR10185:SF17">
    <property type="entry name" value="GM01519P-RELATED"/>
    <property type="match status" value="1"/>
</dbReference>
<protein>
    <recommendedName>
        <fullName evidence="3">PLD phosphodiesterase domain-containing protein</fullName>
    </recommendedName>
</protein>
<dbReference type="PROSITE" id="PS50035">
    <property type="entry name" value="PLD"/>
    <property type="match status" value="2"/>
</dbReference>
<accession>A0AAW2IH50</accession>
<keyword evidence="2" id="KW-1133">Transmembrane helix</keyword>
<dbReference type="SMART" id="SM00155">
    <property type="entry name" value="PLDc"/>
    <property type="match status" value="2"/>
</dbReference>
<dbReference type="EMBL" id="JARGDH010000001">
    <property type="protein sequence ID" value="KAL0281226.1"/>
    <property type="molecule type" value="Genomic_DNA"/>
</dbReference>
<feature type="domain" description="PLD phosphodiesterase" evidence="3">
    <location>
        <begin position="203"/>
        <end position="230"/>
    </location>
</feature>
<evidence type="ECO:0000313" key="4">
    <source>
        <dbReference type="EMBL" id="KAL0281226.1"/>
    </source>
</evidence>